<feature type="binding site" evidence="7">
    <location>
        <position position="127"/>
    </location>
    <ligand>
        <name>Fe cation</name>
        <dbReference type="ChEBI" id="CHEBI:24875"/>
        <label>1</label>
    </ligand>
</feature>
<feature type="binding site" evidence="7">
    <location>
        <position position="53"/>
    </location>
    <ligand>
        <name>Fe cation</name>
        <dbReference type="ChEBI" id="CHEBI:24875"/>
        <label>1</label>
    </ligand>
</feature>
<dbReference type="GO" id="GO:0042802">
    <property type="term" value="F:identical protein binding"/>
    <property type="evidence" value="ECO:0007669"/>
    <property type="project" value="UniProtKB-ARBA"/>
</dbReference>
<dbReference type="InterPro" id="IPR041719">
    <property type="entry name" value="Ferritin_prok"/>
</dbReference>
<dbReference type="InterPro" id="IPR009040">
    <property type="entry name" value="Ferritin-like_diiron"/>
</dbReference>
<comment type="catalytic activity">
    <reaction evidence="8">
        <text>4 Fe(2+) + O2 + 6 H2O = 4 iron(III) oxide-hydroxide + 12 H(+)</text>
        <dbReference type="Rhea" id="RHEA:11972"/>
        <dbReference type="ChEBI" id="CHEBI:15377"/>
        <dbReference type="ChEBI" id="CHEBI:15378"/>
        <dbReference type="ChEBI" id="CHEBI:15379"/>
        <dbReference type="ChEBI" id="CHEBI:29033"/>
        <dbReference type="ChEBI" id="CHEBI:78619"/>
        <dbReference type="EC" id="1.16.3.2"/>
    </reaction>
</comment>
<dbReference type="PROSITE" id="PS50905">
    <property type="entry name" value="FERRITIN_LIKE"/>
    <property type="match status" value="1"/>
</dbReference>
<comment type="similarity">
    <text evidence="1 8">Belongs to the ferritin family. Prokaryotic subfamily.</text>
</comment>
<dbReference type="InterPro" id="IPR001519">
    <property type="entry name" value="Ferritin"/>
</dbReference>
<reference evidence="10" key="1">
    <citation type="submission" date="2020-10" db="EMBL/GenBank/DDBJ databases">
        <authorList>
            <person name="Gilroy R."/>
        </authorList>
    </citation>
    <scope>NUCLEOTIDE SEQUENCE</scope>
    <source>
        <strain evidence="10">15467</strain>
    </source>
</reference>
<reference evidence="10" key="2">
    <citation type="journal article" date="2021" name="PeerJ">
        <title>Extensive microbial diversity within the chicken gut microbiome revealed by metagenomics and culture.</title>
        <authorList>
            <person name="Gilroy R."/>
            <person name="Ravi A."/>
            <person name="Getino M."/>
            <person name="Pursley I."/>
            <person name="Horton D.L."/>
            <person name="Alikhan N.F."/>
            <person name="Baker D."/>
            <person name="Gharbi K."/>
            <person name="Hall N."/>
            <person name="Watson M."/>
            <person name="Adriaenssens E.M."/>
            <person name="Foster-Nyarko E."/>
            <person name="Jarju S."/>
            <person name="Secka A."/>
            <person name="Antonio M."/>
            <person name="Oren A."/>
            <person name="Chaudhuri R.R."/>
            <person name="La Ragione R."/>
            <person name="Hildebrand F."/>
            <person name="Pallen M.J."/>
        </authorList>
    </citation>
    <scope>NUCLEOTIDE SEQUENCE</scope>
    <source>
        <strain evidence="10">15467</strain>
    </source>
</reference>
<dbReference type="EMBL" id="JADINB010000139">
    <property type="protein sequence ID" value="MBO8429554.1"/>
    <property type="molecule type" value="Genomic_DNA"/>
</dbReference>
<keyword evidence="4" id="KW-0560">Oxidoreductase</keyword>
<sequence>MLGKRMVEALNEQINAEMWSAYLYLSMSLNAAAKGHKGVANWFAIQFKEEQDHAQILINYTLSRGGEVKLSPIAEVETSWKNPLAMFKDTLEHEKKVTAMITNLYEIAVEEKDYPTQNRLKWFIDEQVEEEENAQEIINSLEKVGDDGLGLYLVDKELGSRTYSAPSPLAE</sequence>
<comment type="subcellular location">
    <subcellularLocation>
        <location evidence="8">Cytoplasm</location>
    </subcellularLocation>
</comment>
<dbReference type="PANTHER" id="PTHR11431">
    <property type="entry name" value="FERRITIN"/>
    <property type="match status" value="1"/>
</dbReference>
<evidence type="ECO:0000256" key="4">
    <source>
        <dbReference type="ARBA" id="ARBA00023002"/>
    </source>
</evidence>
<keyword evidence="3 7" id="KW-0479">Metal-binding</keyword>
<proteinExistence type="inferred from homology"/>
<dbReference type="EC" id="1.16.3.2" evidence="8"/>
<keyword evidence="5 7" id="KW-0408">Iron</keyword>
<evidence type="ECO:0000313" key="10">
    <source>
        <dbReference type="EMBL" id="MBO8429554.1"/>
    </source>
</evidence>
<dbReference type="GO" id="GO:0005829">
    <property type="term" value="C:cytosol"/>
    <property type="evidence" value="ECO:0007669"/>
    <property type="project" value="TreeGrafter"/>
</dbReference>
<dbReference type="InterPro" id="IPR008331">
    <property type="entry name" value="Ferritin_DPS_dom"/>
</dbReference>
<dbReference type="GO" id="GO:0006879">
    <property type="term" value="P:intracellular iron ion homeostasis"/>
    <property type="evidence" value="ECO:0007669"/>
    <property type="project" value="UniProtKB-KW"/>
</dbReference>
<comment type="caution">
    <text evidence="10">The sequence shown here is derived from an EMBL/GenBank/DDBJ whole genome shotgun (WGS) entry which is preliminary data.</text>
</comment>
<dbReference type="CDD" id="cd01055">
    <property type="entry name" value="Nonheme_Ferritin"/>
    <property type="match status" value="1"/>
</dbReference>
<comment type="function">
    <text evidence="8">Iron-storage protein.</text>
</comment>
<keyword evidence="8" id="KW-0963">Cytoplasm</keyword>
<evidence type="ECO:0000256" key="6">
    <source>
        <dbReference type="ARBA" id="ARBA00054546"/>
    </source>
</evidence>
<dbReference type="GO" id="GO:0006826">
    <property type="term" value="P:iron ion transport"/>
    <property type="evidence" value="ECO:0007669"/>
    <property type="project" value="InterPro"/>
</dbReference>
<evidence type="ECO:0000256" key="3">
    <source>
        <dbReference type="ARBA" id="ARBA00022723"/>
    </source>
</evidence>
<accession>A0A9D9DQV5</accession>
<dbReference type="Pfam" id="PF00210">
    <property type="entry name" value="Ferritin"/>
    <property type="match status" value="1"/>
</dbReference>
<dbReference type="Gene3D" id="1.20.1260.10">
    <property type="match status" value="1"/>
</dbReference>
<dbReference type="AlphaFoldDB" id="A0A9D9DQV5"/>
<feature type="binding site" evidence="7">
    <location>
        <position position="17"/>
    </location>
    <ligand>
        <name>Fe cation</name>
        <dbReference type="ChEBI" id="CHEBI:24875"/>
        <label>1</label>
    </ligand>
</feature>
<evidence type="ECO:0000256" key="8">
    <source>
        <dbReference type="RuleBase" id="RU361145"/>
    </source>
</evidence>
<organism evidence="10 11">
    <name type="scientific">Candidatus Egerieousia excrementavium</name>
    <dbReference type="NCBI Taxonomy" id="2840778"/>
    <lineage>
        <taxon>Bacteria</taxon>
        <taxon>Pseudomonadati</taxon>
        <taxon>Bacteroidota</taxon>
        <taxon>Bacteroidia</taxon>
        <taxon>Bacteroidales</taxon>
        <taxon>Candidatus Egerieousia</taxon>
    </lineage>
</organism>
<dbReference type="SUPFAM" id="SSF47240">
    <property type="entry name" value="Ferritin-like"/>
    <property type="match status" value="1"/>
</dbReference>
<dbReference type="InterPro" id="IPR009078">
    <property type="entry name" value="Ferritin-like_SF"/>
</dbReference>
<keyword evidence="2 8" id="KW-0409">Iron storage</keyword>
<gene>
    <name evidence="10" type="ORF">IAC68_06470</name>
</gene>
<feature type="binding site" evidence="7">
    <location>
        <position position="94"/>
    </location>
    <ligand>
        <name>Fe cation</name>
        <dbReference type="ChEBI" id="CHEBI:24875"/>
        <label>1</label>
    </ligand>
</feature>
<evidence type="ECO:0000313" key="11">
    <source>
        <dbReference type="Proteomes" id="UP000823635"/>
    </source>
</evidence>
<dbReference type="GO" id="GO:0008198">
    <property type="term" value="F:ferrous iron binding"/>
    <property type="evidence" value="ECO:0007669"/>
    <property type="project" value="TreeGrafter"/>
</dbReference>
<dbReference type="Proteomes" id="UP000823635">
    <property type="component" value="Unassembled WGS sequence"/>
</dbReference>
<name>A0A9D9DQV5_9BACT</name>
<feature type="binding site" evidence="7">
    <location>
        <position position="50"/>
    </location>
    <ligand>
        <name>Fe cation</name>
        <dbReference type="ChEBI" id="CHEBI:24875"/>
        <label>1</label>
    </ligand>
</feature>
<evidence type="ECO:0000259" key="9">
    <source>
        <dbReference type="PROSITE" id="PS50905"/>
    </source>
</evidence>
<dbReference type="GO" id="GO:0004322">
    <property type="term" value="F:ferroxidase activity"/>
    <property type="evidence" value="ECO:0007669"/>
    <property type="project" value="TreeGrafter"/>
</dbReference>
<evidence type="ECO:0000256" key="1">
    <source>
        <dbReference type="ARBA" id="ARBA00006950"/>
    </source>
</evidence>
<evidence type="ECO:0000256" key="2">
    <source>
        <dbReference type="ARBA" id="ARBA00022434"/>
    </source>
</evidence>
<dbReference type="InterPro" id="IPR012347">
    <property type="entry name" value="Ferritin-like"/>
</dbReference>
<protein>
    <recommendedName>
        <fullName evidence="8">Ferritin</fullName>
        <ecNumber evidence="8">1.16.3.2</ecNumber>
    </recommendedName>
</protein>
<dbReference type="FunFam" id="1.20.1260.10:FF:000001">
    <property type="entry name" value="Non-heme ferritin"/>
    <property type="match status" value="1"/>
</dbReference>
<dbReference type="PANTHER" id="PTHR11431:SF127">
    <property type="entry name" value="BACTERIAL NON-HEME FERRITIN"/>
    <property type="match status" value="1"/>
</dbReference>
<feature type="domain" description="Ferritin-like diiron" evidence="9">
    <location>
        <begin position="1"/>
        <end position="145"/>
    </location>
</feature>
<evidence type="ECO:0000256" key="7">
    <source>
        <dbReference type="PIRSR" id="PIRSR601519-1"/>
    </source>
</evidence>
<dbReference type="GO" id="GO:0008199">
    <property type="term" value="F:ferric iron binding"/>
    <property type="evidence" value="ECO:0007669"/>
    <property type="project" value="InterPro"/>
</dbReference>
<comment type="function">
    <text evidence="6">May alleviate iron toxicity in the presence of oxygen.</text>
</comment>
<evidence type="ECO:0000256" key="5">
    <source>
        <dbReference type="ARBA" id="ARBA00023004"/>
    </source>
</evidence>